<dbReference type="GO" id="GO:0016787">
    <property type="term" value="F:hydrolase activity"/>
    <property type="evidence" value="ECO:0007669"/>
    <property type="project" value="UniProtKB-KW"/>
</dbReference>
<accession>A0A7C3WTL3</accession>
<dbReference type="AlphaFoldDB" id="A0A7C3WTL3"/>
<dbReference type="PANTHER" id="PTHR42708">
    <property type="entry name" value="ATP/GTP-BINDING PROTEIN-RELATED"/>
    <property type="match status" value="1"/>
</dbReference>
<dbReference type="Pfam" id="PF03029">
    <property type="entry name" value="ATP_bind_1"/>
    <property type="match status" value="1"/>
</dbReference>
<dbReference type="InterPro" id="IPR004130">
    <property type="entry name" value="Gpn"/>
</dbReference>
<comment type="similarity">
    <text evidence="1">Belongs to the GPN-loop GTPase family.</text>
</comment>
<keyword evidence="4" id="KW-0342">GTP-binding</keyword>
<dbReference type="InterPro" id="IPR027417">
    <property type="entry name" value="P-loop_NTPase"/>
</dbReference>
<evidence type="ECO:0000256" key="1">
    <source>
        <dbReference type="ARBA" id="ARBA00005290"/>
    </source>
</evidence>
<name>A0A7C3WTL3_THEPE</name>
<evidence type="ECO:0000256" key="2">
    <source>
        <dbReference type="ARBA" id="ARBA00022741"/>
    </source>
</evidence>
<sequence>MQVPRGYLKILVSGPFASGKTTFVKTVSQYMLQTEVPISSSREASVKQYTTVAFDYGKLSLDGYDVYLFGTPGQTRLQFMWKVLATGMHGYIFMVDGSSLVEVVRGKTLYEFMKTLGDYPHIIAVNKQDVKGAIPPAKVAEIFGVRPSVVAPLIAYNKDYGLQLLRKLVKLVLSGSFAEIESQQFVY</sequence>
<keyword evidence="2" id="KW-0547">Nucleotide-binding</keyword>
<dbReference type="Gene3D" id="3.40.50.300">
    <property type="entry name" value="P-loop containing nucleotide triphosphate hydrolases"/>
    <property type="match status" value="1"/>
</dbReference>
<dbReference type="CDD" id="cd00882">
    <property type="entry name" value="Ras_like_GTPase"/>
    <property type="match status" value="1"/>
</dbReference>
<dbReference type="EMBL" id="DTIB01000091">
    <property type="protein sequence ID" value="HGB25426.1"/>
    <property type="molecule type" value="Genomic_DNA"/>
</dbReference>
<evidence type="ECO:0000256" key="3">
    <source>
        <dbReference type="ARBA" id="ARBA00022801"/>
    </source>
</evidence>
<keyword evidence="3" id="KW-0378">Hydrolase</keyword>
<dbReference type="PANTHER" id="PTHR42708:SF1">
    <property type="entry name" value="GLIDING MOTILITY PROTEIN MGLA"/>
    <property type="match status" value="1"/>
</dbReference>
<protein>
    <submittedName>
        <fullName evidence="5">GTP-binding protein</fullName>
    </submittedName>
</protein>
<evidence type="ECO:0000313" key="5">
    <source>
        <dbReference type="EMBL" id="HGB25426.1"/>
    </source>
</evidence>
<evidence type="ECO:0000256" key="4">
    <source>
        <dbReference type="ARBA" id="ARBA00023134"/>
    </source>
</evidence>
<organism evidence="5">
    <name type="scientific">Thermofilum pendens</name>
    <dbReference type="NCBI Taxonomy" id="2269"/>
    <lineage>
        <taxon>Archaea</taxon>
        <taxon>Thermoproteota</taxon>
        <taxon>Thermoprotei</taxon>
        <taxon>Thermofilales</taxon>
        <taxon>Thermofilaceae</taxon>
        <taxon>Thermofilum</taxon>
    </lineage>
</organism>
<reference evidence="5" key="1">
    <citation type="journal article" date="2020" name="mSystems">
        <title>Genome- and Community-Level Interaction Insights into Carbon Utilization and Element Cycling Functions of Hydrothermarchaeota in Hydrothermal Sediment.</title>
        <authorList>
            <person name="Zhou Z."/>
            <person name="Liu Y."/>
            <person name="Xu W."/>
            <person name="Pan J."/>
            <person name="Luo Z.H."/>
            <person name="Li M."/>
        </authorList>
    </citation>
    <scope>NUCLEOTIDE SEQUENCE [LARGE SCALE GENOMIC DNA]</scope>
    <source>
        <strain evidence="5">SpSt-8</strain>
    </source>
</reference>
<comment type="caution">
    <text evidence="5">The sequence shown here is derived from an EMBL/GenBank/DDBJ whole genome shotgun (WGS) entry which is preliminary data.</text>
</comment>
<proteinExistence type="inferred from homology"/>
<dbReference type="GO" id="GO:0005525">
    <property type="term" value="F:GTP binding"/>
    <property type="evidence" value="ECO:0007669"/>
    <property type="project" value="UniProtKB-KW"/>
</dbReference>
<dbReference type="SUPFAM" id="SSF52540">
    <property type="entry name" value="P-loop containing nucleoside triphosphate hydrolases"/>
    <property type="match status" value="1"/>
</dbReference>
<dbReference type="InterPro" id="IPR052705">
    <property type="entry name" value="Gliding_Motility_GTPase"/>
</dbReference>
<gene>
    <name evidence="5" type="ORF">ENV88_05260</name>
</gene>